<feature type="signal peptide" evidence="3">
    <location>
        <begin position="1"/>
        <end position="22"/>
    </location>
</feature>
<protein>
    <recommendedName>
        <fullName evidence="4">Ig-like domain-containing protein</fullName>
    </recommendedName>
</protein>
<dbReference type="SUPFAM" id="SSF48726">
    <property type="entry name" value="Immunoglobulin"/>
    <property type="match status" value="1"/>
</dbReference>
<dbReference type="InterPro" id="IPR013098">
    <property type="entry name" value="Ig_I-set"/>
</dbReference>
<evidence type="ECO:0000256" key="1">
    <source>
        <dbReference type="SAM" id="MobiDB-lite"/>
    </source>
</evidence>
<feature type="region of interest" description="Disordered" evidence="1">
    <location>
        <begin position="624"/>
        <end position="647"/>
    </location>
</feature>
<evidence type="ECO:0000313" key="5">
    <source>
        <dbReference type="EMBL" id="CEK72393.1"/>
    </source>
</evidence>
<reference evidence="5" key="1">
    <citation type="submission" date="2014-12" db="EMBL/GenBank/DDBJ databases">
        <title>Insight into the proteome of Arion vulgaris.</title>
        <authorList>
            <person name="Aradska J."/>
            <person name="Bulat T."/>
            <person name="Smidak R."/>
            <person name="Sarate P."/>
            <person name="Gangsoo J."/>
            <person name="Sialana F."/>
            <person name="Bilban M."/>
            <person name="Lubec G."/>
        </authorList>
    </citation>
    <scope>NUCLEOTIDE SEQUENCE</scope>
    <source>
        <tissue evidence="5">Skin</tissue>
    </source>
</reference>
<evidence type="ECO:0000256" key="2">
    <source>
        <dbReference type="SAM" id="Phobius"/>
    </source>
</evidence>
<evidence type="ECO:0000259" key="4">
    <source>
        <dbReference type="PROSITE" id="PS50835"/>
    </source>
</evidence>
<feature type="compositionally biased region" description="Polar residues" evidence="1">
    <location>
        <begin position="635"/>
        <end position="646"/>
    </location>
</feature>
<dbReference type="InterPro" id="IPR007110">
    <property type="entry name" value="Ig-like_dom"/>
</dbReference>
<dbReference type="Pfam" id="PF07679">
    <property type="entry name" value="I-set"/>
    <property type="match status" value="1"/>
</dbReference>
<dbReference type="InterPro" id="IPR003599">
    <property type="entry name" value="Ig_sub"/>
</dbReference>
<name>A0A0B6ZUZ6_9EUPU</name>
<dbReference type="SMART" id="SM00409">
    <property type="entry name" value="IG"/>
    <property type="match status" value="1"/>
</dbReference>
<accession>A0A0B6ZUZ6</accession>
<keyword evidence="2" id="KW-0472">Membrane</keyword>
<evidence type="ECO:0000256" key="3">
    <source>
        <dbReference type="SAM" id="SignalP"/>
    </source>
</evidence>
<dbReference type="InterPro" id="IPR013783">
    <property type="entry name" value="Ig-like_fold"/>
</dbReference>
<dbReference type="AlphaFoldDB" id="A0A0B6ZUZ6"/>
<dbReference type="PROSITE" id="PS50835">
    <property type="entry name" value="IG_LIKE"/>
    <property type="match status" value="1"/>
</dbReference>
<feature type="domain" description="Ig-like" evidence="4">
    <location>
        <begin position="348"/>
        <end position="438"/>
    </location>
</feature>
<gene>
    <name evidence="5" type="primary">ORF82232</name>
</gene>
<organism evidence="5">
    <name type="scientific">Arion vulgaris</name>
    <dbReference type="NCBI Taxonomy" id="1028688"/>
    <lineage>
        <taxon>Eukaryota</taxon>
        <taxon>Metazoa</taxon>
        <taxon>Spiralia</taxon>
        <taxon>Lophotrochozoa</taxon>
        <taxon>Mollusca</taxon>
        <taxon>Gastropoda</taxon>
        <taxon>Heterobranchia</taxon>
        <taxon>Euthyneura</taxon>
        <taxon>Panpulmonata</taxon>
        <taxon>Eupulmonata</taxon>
        <taxon>Stylommatophora</taxon>
        <taxon>Helicina</taxon>
        <taxon>Arionoidea</taxon>
        <taxon>Arionidae</taxon>
        <taxon>Arion</taxon>
    </lineage>
</organism>
<dbReference type="Gene3D" id="2.60.40.10">
    <property type="entry name" value="Immunoglobulins"/>
    <property type="match status" value="1"/>
</dbReference>
<keyword evidence="2" id="KW-0812">Transmembrane</keyword>
<keyword evidence="3" id="KW-0732">Signal</keyword>
<proteinExistence type="predicted"/>
<dbReference type="InterPro" id="IPR036179">
    <property type="entry name" value="Ig-like_dom_sf"/>
</dbReference>
<feature type="chain" id="PRO_5002127170" description="Ig-like domain-containing protein" evidence="3">
    <location>
        <begin position="23"/>
        <end position="667"/>
    </location>
</feature>
<sequence>MFVCLLCVGYLFLQTFRSGVTGQRIDLHPFNNSLTRTNCTDGNVVIEGEQIVLTALLDASQTDPNVWPLDEINLLDFDKGKIICQINITRDGCQGFRPGLCGYCDSQDNSYYHLIFNITAVLTWQDVFCSWVGSTVSFNSYPISVDVAGYPYSTMTLEYRNIYYVQDISKYTFTEQLYMASLDYLIRNGGRTSNTTWRFSTDSTDEETDNPYEFFNVSFWNTHFDDVMDISFQDPCSRNWSFTIPVTYVSDTVCDLPVITRSNSFGTLVTVVCQLTSFQTLITSRCDLRMINTLNTGVDGDVVRSGDSWTCVLNITDIYSDLNPDANVYIFFTYDIDTQFTNGTELLPKVVKFTVNSLTSVIVEEGTNINFECSVYGNPSATAVISGPVTGREQENISNSRRIKYTLKDAQCQDSGSYTCKGVSRFGTTPMELQYRVNVSVICPIAIKSHLPANKDRKFYFDINTDVMVTLEVSGYPAPTHFDLRAQQQGSSLTNVSQDKYVIKYQALTPSLSIINLFIPRGESVVAQAYVFTITTDFNKSTDFQFEILELVSEESQSPWLYAFIAVICLLGVFIVIVIIICVVKYCIKKKDGESKFDDIIHNTSTAATPVDIRNASQNNPYKLELSPTKHPDSTTDIGSSTSPSVSAVEDDIYENVASESLYEIPS</sequence>
<dbReference type="EMBL" id="HACG01025528">
    <property type="protein sequence ID" value="CEK72393.1"/>
    <property type="molecule type" value="Transcribed_RNA"/>
</dbReference>
<keyword evidence="2" id="KW-1133">Transmembrane helix</keyword>
<feature type="transmembrane region" description="Helical" evidence="2">
    <location>
        <begin position="560"/>
        <end position="588"/>
    </location>
</feature>